<evidence type="ECO:0000313" key="1">
    <source>
        <dbReference type="EMBL" id="QHU23347.1"/>
    </source>
</evidence>
<proteinExistence type="predicted"/>
<dbReference type="AlphaFoldDB" id="A0A6C0L3D3"/>
<accession>A0A6C0L3D3</accession>
<protein>
    <submittedName>
        <fullName evidence="1">Uncharacterized protein</fullName>
    </submittedName>
</protein>
<dbReference type="EMBL" id="MN741027">
    <property type="protein sequence ID" value="QHU23347.1"/>
    <property type="molecule type" value="Genomic_DNA"/>
</dbReference>
<reference evidence="1" key="1">
    <citation type="journal article" date="2020" name="Nature">
        <title>Giant virus diversity and host interactions through global metagenomics.</title>
        <authorList>
            <person name="Schulz F."/>
            <person name="Roux S."/>
            <person name="Paez-Espino D."/>
            <person name="Jungbluth S."/>
            <person name="Walsh D.A."/>
            <person name="Denef V.J."/>
            <person name="McMahon K.D."/>
            <person name="Konstantinidis K.T."/>
            <person name="Eloe-Fadrosh E.A."/>
            <person name="Kyrpides N.C."/>
            <person name="Woyke T."/>
        </authorList>
    </citation>
    <scope>NUCLEOTIDE SEQUENCE</scope>
    <source>
        <strain evidence="1">GVMAG-S-ERX555907-94</strain>
    </source>
</reference>
<name>A0A6C0L3D3_9ZZZZ</name>
<sequence length="340" mass="39317">MKTTLDYSVIKAGGSLHSIDLAAALFNDIGTDALQGIIEQFNQLGTTLYLPAKPSELGTGDVASNFRYKHDMKVNREVIDNWLTIFKTYSENPSNNPVVITAVDRTERLYTFQLGESGEIDVIHNQIMKSVTLETKIMKEFLESSGITHEDMKNIRMATKDSDFRSYGADMIATITMVNWMFHPEIFKKEYLTPYIVSPEHTFSRAEVSGQPMLQPVVIRGKEWKPKEGFDYLYFKDPSYNVTNQCFMVPDPDCMPKIYHQLFEALSNEENGTKKMIREFFLKQSTFSRLSDFWLNDVDDGFTILMIIHCFKFCSLSTEEEQVRDQFIEISKPWFEELHK</sequence>
<organism evidence="1">
    <name type="scientific">viral metagenome</name>
    <dbReference type="NCBI Taxonomy" id="1070528"/>
    <lineage>
        <taxon>unclassified sequences</taxon>
        <taxon>metagenomes</taxon>
        <taxon>organismal metagenomes</taxon>
    </lineage>
</organism>